<evidence type="ECO:0000313" key="4">
    <source>
        <dbReference type="Proteomes" id="UP000596661"/>
    </source>
</evidence>
<organism evidence="3 4">
    <name type="scientific">Cannabis sativa</name>
    <name type="common">Hemp</name>
    <name type="synonym">Marijuana</name>
    <dbReference type="NCBI Taxonomy" id="3483"/>
    <lineage>
        <taxon>Eukaryota</taxon>
        <taxon>Viridiplantae</taxon>
        <taxon>Streptophyta</taxon>
        <taxon>Embryophyta</taxon>
        <taxon>Tracheophyta</taxon>
        <taxon>Spermatophyta</taxon>
        <taxon>Magnoliopsida</taxon>
        <taxon>eudicotyledons</taxon>
        <taxon>Gunneridae</taxon>
        <taxon>Pentapetalae</taxon>
        <taxon>rosids</taxon>
        <taxon>fabids</taxon>
        <taxon>Rosales</taxon>
        <taxon>Cannabaceae</taxon>
        <taxon>Cannabis</taxon>
    </lineage>
</organism>
<name>A0A803Q9V9_CANSA</name>
<evidence type="ECO:0000313" key="3">
    <source>
        <dbReference type="EnsemblPlants" id="cds.evm.model.08.1812"/>
    </source>
</evidence>
<evidence type="ECO:0000256" key="1">
    <source>
        <dbReference type="SAM" id="MobiDB-lite"/>
    </source>
</evidence>
<dbReference type="Gramene" id="evm.model.08.1812">
    <property type="protein sequence ID" value="cds.evm.model.08.1812"/>
    <property type="gene ID" value="evm.TU.08.1812"/>
</dbReference>
<protein>
    <recommendedName>
        <fullName evidence="2">Retroviral polymerase SH3-like domain-containing protein</fullName>
    </recommendedName>
</protein>
<sequence length="190" mass="21729">MKALLVHKKLDEAIDPKLHAIKNEDHDDGNFSTIENSEDMTQLCHKRLGHASERGIEEFTKQGRKQSFEHLKVFGCTAYAHIRQDKLEPRSIKFMFIGYPTGVKGYKLCCLEFSFRRCIIKRDVFFREEEIPMRTTPITQPGTSGHVAQIQLEDGTKGRNDQSGVIPEPMLQINEGETVEPTDEKLIQTP</sequence>
<reference evidence="3" key="1">
    <citation type="submission" date="2018-11" db="EMBL/GenBank/DDBJ databases">
        <authorList>
            <person name="Grassa J C."/>
        </authorList>
    </citation>
    <scope>NUCLEOTIDE SEQUENCE [LARGE SCALE GENOMIC DNA]</scope>
</reference>
<feature type="domain" description="Retroviral polymerase SH3-like" evidence="2">
    <location>
        <begin position="76"/>
        <end position="134"/>
    </location>
</feature>
<proteinExistence type="predicted"/>
<accession>A0A803Q9V9</accession>
<dbReference type="Proteomes" id="UP000596661">
    <property type="component" value="Chromosome 8"/>
</dbReference>
<reference evidence="3" key="2">
    <citation type="submission" date="2021-03" db="UniProtKB">
        <authorList>
            <consortium name="EnsemblPlants"/>
        </authorList>
    </citation>
    <scope>IDENTIFICATION</scope>
</reference>
<dbReference type="InterPro" id="IPR057670">
    <property type="entry name" value="SH3_retrovirus"/>
</dbReference>
<dbReference type="EnsemblPlants" id="evm.model.08.1812">
    <property type="protein sequence ID" value="cds.evm.model.08.1812"/>
    <property type="gene ID" value="evm.TU.08.1812"/>
</dbReference>
<keyword evidence="4" id="KW-1185">Reference proteome</keyword>
<dbReference type="Pfam" id="PF25597">
    <property type="entry name" value="SH3_retrovirus"/>
    <property type="match status" value="1"/>
</dbReference>
<feature type="region of interest" description="Disordered" evidence="1">
    <location>
        <begin position="155"/>
        <end position="190"/>
    </location>
</feature>
<dbReference type="EMBL" id="UZAU01000716">
    <property type="status" value="NOT_ANNOTATED_CDS"/>
    <property type="molecule type" value="Genomic_DNA"/>
</dbReference>
<dbReference type="AlphaFoldDB" id="A0A803Q9V9"/>
<evidence type="ECO:0000259" key="2">
    <source>
        <dbReference type="Pfam" id="PF25597"/>
    </source>
</evidence>